<organism evidence="1 2">
    <name type="scientific">Cotesia glomerata</name>
    <name type="common">Lepidopteran parasitic wasp</name>
    <name type="synonym">Apanteles glomeratus</name>
    <dbReference type="NCBI Taxonomy" id="32391"/>
    <lineage>
        <taxon>Eukaryota</taxon>
        <taxon>Metazoa</taxon>
        <taxon>Ecdysozoa</taxon>
        <taxon>Arthropoda</taxon>
        <taxon>Hexapoda</taxon>
        <taxon>Insecta</taxon>
        <taxon>Pterygota</taxon>
        <taxon>Neoptera</taxon>
        <taxon>Endopterygota</taxon>
        <taxon>Hymenoptera</taxon>
        <taxon>Apocrita</taxon>
        <taxon>Ichneumonoidea</taxon>
        <taxon>Braconidae</taxon>
        <taxon>Microgastrinae</taxon>
        <taxon>Cotesia</taxon>
    </lineage>
</organism>
<name>A0AAV7J2I9_COTGL</name>
<proteinExistence type="predicted"/>
<dbReference type="EMBL" id="JAHXZJ010000002">
    <property type="protein sequence ID" value="KAH0564080.1"/>
    <property type="molecule type" value="Genomic_DNA"/>
</dbReference>
<reference evidence="1 2" key="1">
    <citation type="journal article" date="2021" name="J. Hered.">
        <title>A chromosome-level genome assembly of the parasitoid wasp, Cotesia glomerata (Hymenoptera: Braconidae).</title>
        <authorList>
            <person name="Pinto B.J."/>
            <person name="Weis J.J."/>
            <person name="Gamble T."/>
            <person name="Ode P.J."/>
            <person name="Paul R."/>
            <person name="Zaspel J.M."/>
        </authorList>
    </citation>
    <scope>NUCLEOTIDE SEQUENCE [LARGE SCALE GENOMIC DNA]</scope>
    <source>
        <strain evidence="1">CgM1</strain>
    </source>
</reference>
<evidence type="ECO:0000313" key="2">
    <source>
        <dbReference type="Proteomes" id="UP000826195"/>
    </source>
</evidence>
<dbReference type="Proteomes" id="UP000826195">
    <property type="component" value="Unassembled WGS sequence"/>
</dbReference>
<comment type="caution">
    <text evidence="1">The sequence shown here is derived from an EMBL/GenBank/DDBJ whole genome shotgun (WGS) entry which is preliminary data.</text>
</comment>
<keyword evidence="2" id="KW-1185">Reference proteome</keyword>
<sequence length="111" mass="12717">MLLGSILLGPWGQTRVRSRLGQTPMRYTIVSHCVDACWFCTFYRDAHFKPEWYPRITVANERITRSHLESNFGNRLKPSPPRAGIYCPLNTLMLSFHAPALDPILSGIQRT</sequence>
<gene>
    <name evidence="1" type="ORF">KQX54_009062</name>
</gene>
<protein>
    <submittedName>
        <fullName evidence="1">Uncharacterized protein</fullName>
    </submittedName>
</protein>
<dbReference type="AlphaFoldDB" id="A0AAV7J2I9"/>
<accession>A0AAV7J2I9</accession>
<evidence type="ECO:0000313" key="1">
    <source>
        <dbReference type="EMBL" id="KAH0564080.1"/>
    </source>
</evidence>